<dbReference type="Pfam" id="PF22667">
    <property type="entry name" value="Lon_lid"/>
    <property type="match status" value="1"/>
</dbReference>
<organism evidence="7">
    <name type="scientific">Megaviridae environmental sample</name>
    <dbReference type="NCBI Taxonomy" id="1737588"/>
    <lineage>
        <taxon>Viruses</taxon>
        <taxon>Varidnaviria</taxon>
        <taxon>Bamfordvirae</taxon>
        <taxon>Nucleocytoviricota</taxon>
        <taxon>Megaviricetes</taxon>
        <taxon>Imitervirales</taxon>
        <taxon>Mimiviridae</taxon>
        <taxon>environmental samples</taxon>
    </lineage>
</organism>
<evidence type="ECO:0000256" key="2">
    <source>
        <dbReference type="ARBA" id="ARBA00022741"/>
    </source>
</evidence>
<dbReference type="GO" id="GO:0004176">
    <property type="term" value="F:ATP-dependent peptidase activity"/>
    <property type="evidence" value="ECO:0007669"/>
    <property type="project" value="InterPro"/>
</dbReference>
<feature type="domain" description="Lon proteolytic" evidence="6">
    <location>
        <begin position="621"/>
        <end position="811"/>
    </location>
</feature>
<proteinExistence type="predicted"/>
<feature type="region of interest" description="Disordered" evidence="5">
    <location>
        <begin position="116"/>
        <end position="177"/>
    </location>
</feature>
<dbReference type="PROSITE" id="PS51786">
    <property type="entry name" value="LON_PROTEOLYTIC"/>
    <property type="match status" value="1"/>
</dbReference>
<dbReference type="InterPro" id="IPR027065">
    <property type="entry name" value="Lon_Prtase"/>
</dbReference>
<dbReference type="GO" id="GO:0004252">
    <property type="term" value="F:serine-type endopeptidase activity"/>
    <property type="evidence" value="ECO:0007669"/>
    <property type="project" value="InterPro"/>
</dbReference>
<keyword evidence="1 7" id="KW-0645">Protease</keyword>
<dbReference type="InterPro" id="IPR054594">
    <property type="entry name" value="Lon_lid"/>
</dbReference>
<dbReference type="GO" id="GO:0005524">
    <property type="term" value="F:ATP binding"/>
    <property type="evidence" value="ECO:0007669"/>
    <property type="project" value="UniProtKB-KW"/>
</dbReference>
<dbReference type="InterPro" id="IPR003959">
    <property type="entry name" value="ATPase_AAA_core"/>
</dbReference>
<dbReference type="InterPro" id="IPR020568">
    <property type="entry name" value="Ribosomal_Su5_D2-typ_SF"/>
</dbReference>
<dbReference type="Gene3D" id="3.40.50.300">
    <property type="entry name" value="P-loop containing nucleotide triphosphate hydrolases"/>
    <property type="match status" value="1"/>
</dbReference>
<name>A0A5J6VLM4_9VIRU</name>
<dbReference type="Pfam" id="PF00004">
    <property type="entry name" value="AAA"/>
    <property type="match status" value="1"/>
</dbReference>
<evidence type="ECO:0000256" key="3">
    <source>
        <dbReference type="ARBA" id="ARBA00022801"/>
    </source>
</evidence>
<dbReference type="Gene3D" id="3.30.230.10">
    <property type="match status" value="1"/>
</dbReference>
<dbReference type="SUPFAM" id="SSF52540">
    <property type="entry name" value="P-loop containing nucleoside triphosphate hydrolases"/>
    <property type="match status" value="1"/>
</dbReference>
<keyword evidence="2" id="KW-0547">Nucleotide-binding</keyword>
<evidence type="ECO:0000313" key="7">
    <source>
        <dbReference type="EMBL" id="QFG74391.1"/>
    </source>
</evidence>
<evidence type="ECO:0000256" key="4">
    <source>
        <dbReference type="ARBA" id="ARBA00022840"/>
    </source>
</evidence>
<dbReference type="GO" id="GO:0030163">
    <property type="term" value="P:protein catabolic process"/>
    <property type="evidence" value="ECO:0007669"/>
    <property type="project" value="InterPro"/>
</dbReference>
<dbReference type="InterPro" id="IPR027417">
    <property type="entry name" value="P-loop_NTPase"/>
</dbReference>
<evidence type="ECO:0000256" key="1">
    <source>
        <dbReference type="ARBA" id="ARBA00022670"/>
    </source>
</evidence>
<keyword evidence="3" id="KW-0378">Hydrolase</keyword>
<dbReference type="PRINTS" id="PR00830">
    <property type="entry name" value="ENDOLAPTASE"/>
</dbReference>
<protein>
    <submittedName>
        <fullName evidence="7">Lon protease (S16) C-terminal proteolytic domain protein</fullName>
    </submittedName>
</protein>
<dbReference type="EMBL" id="MN448287">
    <property type="protein sequence ID" value="QFG74391.1"/>
    <property type="molecule type" value="Genomic_DNA"/>
</dbReference>
<accession>A0A5J6VLM4</accession>
<dbReference type="GO" id="GO:0006508">
    <property type="term" value="P:proteolysis"/>
    <property type="evidence" value="ECO:0007669"/>
    <property type="project" value="UniProtKB-KW"/>
</dbReference>
<dbReference type="InterPro" id="IPR014721">
    <property type="entry name" value="Ribsml_uS5_D2-typ_fold_subgr"/>
</dbReference>
<reference evidence="7" key="1">
    <citation type="journal article" date="2019" name="Philos. Trans. R. Soc. Lond., B, Biol. Sci.">
        <title>Targeted metagenomic recovery of four divergent viruses reveals shared and distinctive characteristics of giant viruses of marine eukaryotes.</title>
        <authorList>
            <person name="Needham D.M."/>
            <person name="Poirier C."/>
            <person name="Hehenberger E."/>
            <person name="Jimenez V."/>
            <person name="Swalwell J.E."/>
            <person name="Santoro A.E."/>
            <person name="Worden A.Z."/>
        </authorList>
    </citation>
    <scope>NUCLEOTIDE SEQUENCE</scope>
    <source>
        <strain evidence="7">MPacV-611</strain>
    </source>
</reference>
<keyword evidence="4" id="KW-0067">ATP-binding</keyword>
<evidence type="ECO:0000259" key="6">
    <source>
        <dbReference type="PROSITE" id="PS51786"/>
    </source>
</evidence>
<sequence>MKDNLTKWLMFLDKDKTLDKVYLKNQFKITVIENLFDILSSYDNITKNTVKELIINFEKSYLLISADKRLVKEDKLMILAFSDIILDLLNDIKQNYNKHFDVFSFLEEKKQLLLDNDVESESDNETSEDETSEDDNDYDDNDKCEDDEDDDDEDDDGDDDEDDEDDQDDDADYEDDEKNKILDGEYIILIADDKKRKRTSKITKQNKKTKLSTEFMKEMAKSKHTINNNKNEIYSYFTEQNKETQEKILTNLSSINNYLSSKIPMLFKIINLDISLSSKKVILNNFMSLNSISSDSKHKAWVNNVMKIPFGVTRGINLQKINSPKHYRHFLNKLKTDMDGAIYGHDEAKNSIIQMMGQKIRNPKCKGSVLGIHGPPGNGKTTLIKEGIAKAMDKPFIFISLGGATDSSFLEGHSFTYEGSIYGRIVEGIIESKCMDPIIYFDELDKVSSTPKGEEIINLLIHLIDPVQNMSFRDKYFHDIHIDLSKVTFIFSFNNINKVNYILLDRITTIETKYLTNEQKYIISRDYLLPNILKDMGLNQNDVTLDQHLLSEIIFNYTNEGGVRKLKEVIYDIVRALNIYNMTRDKINRKMVNFPFNITKSVANKLLENRYKYTHDYIHHKEQIGTVNGLWANSIGLGGILPIQSRLIPSKGILEIKATGSLEKVIKESIDVALSVAWDKIDKQLKDEWLSKWKDKPECFHIHCPDGAVSKDGPSAGGALALVFYSQLTKKPVDNKIAMTGEINLQGNITKIGGLEEKLVGAKNAGVKLALIPKDNEDDIRKIKLRNPSLFDHLQVKSIEHFDDITTILNI</sequence>
<evidence type="ECO:0000256" key="5">
    <source>
        <dbReference type="SAM" id="MobiDB-lite"/>
    </source>
</evidence>
<dbReference type="Pfam" id="PF05362">
    <property type="entry name" value="Lon_C"/>
    <property type="match status" value="1"/>
</dbReference>
<dbReference type="SUPFAM" id="SSF54211">
    <property type="entry name" value="Ribosomal protein S5 domain 2-like"/>
    <property type="match status" value="1"/>
</dbReference>
<feature type="compositionally biased region" description="Acidic residues" evidence="5">
    <location>
        <begin position="116"/>
        <end position="176"/>
    </location>
</feature>
<dbReference type="PANTHER" id="PTHR10046">
    <property type="entry name" value="ATP DEPENDENT LON PROTEASE FAMILY MEMBER"/>
    <property type="match status" value="1"/>
</dbReference>
<dbReference type="GO" id="GO:0016887">
    <property type="term" value="F:ATP hydrolysis activity"/>
    <property type="evidence" value="ECO:0007669"/>
    <property type="project" value="InterPro"/>
</dbReference>
<dbReference type="Gene3D" id="1.10.8.60">
    <property type="match status" value="1"/>
</dbReference>
<dbReference type="InterPro" id="IPR008269">
    <property type="entry name" value="Lon_proteolytic"/>
</dbReference>